<organism evidence="9 10">
    <name type="scientific">Ridgeia piscesae</name>
    <name type="common">Tubeworm</name>
    <dbReference type="NCBI Taxonomy" id="27915"/>
    <lineage>
        <taxon>Eukaryota</taxon>
        <taxon>Metazoa</taxon>
        <taxon>Spiralia</taxon>
        <taxon>Lophotrochozoa</taxon>
        <taxon>Annelida</taxon>
        <taxon>Polychaeta</taxon>
        <taxon>Sedentaria</taxon>
        <taxon>Canalipalpata</taxon>
        <taxon>Sabellida</taxon>
        <taxon>Siboglinidae</taxon>
        <taxon>Ridgeia</taxon>
    </lineage>
</organism>
<keyword evidence="6" id="KW-0862">Zinc</keyword>
<evidence type="ECO:0000256" key="5">
    <source>
        <dbReference type="ARBA" id="ARBA00022723"/>
    </source>
</evidence>
<dbReference type="CDD" id="cd00470">
    <property type="entry name" value="PTPS"/>
    <property type="match status" value="1"/>
</dbReference>
<evidence type="ECO:0000256" key="7">
    <source>
        <dbReference type="ARBA" id="ARBA00023007"/>
    </source>
</evidence>
<dbReference type="Gene3D" id="3.30.479.10">
    <property type="entry name" value="6-pyruvoyl tetrahydropterin synthase/QueD"/>
    <property type="match status" value="1"/>
</dbReference>
<comment type="cofactor">
    <cofactor evidence="1">
        <name>Zn(2+)</name>
        <dbReference type="ChEBI" id="CHEBI:29105"/>
    </cofactor>
</comment>
<dbReference type="Proteomes" id="UP001209878">
    <property type="component" value="Unassembled WGS sequence"/>
</dbReference>
<evidence type="ECO:0000256" key="6">
    <source>
        <dbReference type="ARBA" id="ARBA00022833"/>
    </source>
</evidence>
<dbReference type="InterPro" id="IPR038418">
    <property type="entry name" value="6-PTP_synth/QueD_sf"/>
</dbReference>
<accession>A0AAD9KLZ2</accession>
<dbReference type="GO" id="GO:0006729">
    <property type="term" value="P:tetrahydrobiopterin biosynthetic process"/>
    <property type="evidence" value="ECO:0007669"/>
    <property type="project" value="UniProtKB-KW"/>
</dbReference>
<protein>
    <recommendedName>
        <fullName evidence="4">6-pyruvoyltetrahydropterin synthase</fullName>
        <ecNumber evidence="4">4.2.3.12</ecNumber>
    </recommendedName>
</protein>
<comment type="caution">
    <text evidence="9">The sequence shown here is derived from an EMBL/GenBank/DDBJ whole genome shotgun (WGS) entry which is preliminary data.</text>
</comment>
<dbReference type="InterPro" id="IPR007115">
    <property type="entry name" value="6-PTP_synth/QueD"/>
</dbReference>
<dbReference type="EMBL" id="JAODUO010000863">
    <property type="protein sequence ID" value="KAK2173612.1"/>
    <property type="molecule type" value="Genomic_DNA"/>
</dbReference>
<dbReference type="EC" id="4.2.3.12" evidence="4"/>
<keyword evidence="7" id="KW-0783">Tetrahydrobiopterin biosynthesis</keyword>
<dbReference type="GO" id="GO:0003874">
    <property type="term" value="F:6-pyruvoyltetrahydropterin synthase activity"/>
    <property type="evidence" value="ECO:0007669"/>
    <property type="project" value="UniProtKB-EC"/>
</dbReference>
<dbReference type="AlphaFoldDB" id="A0AAD9KLZ2"/>
<comment type="similarity">
    <text evidence="3">Belongs to the PTPS family.</text>
</comment>
<evidence type="ECO:0000256" key="8">
    <source>
        <dbReference type="ARBA" id="ARBA00023239"/>
    </source>
</evidence>
<dbReference type="PANTHER" id="PTHR12589">
    <property type="entry name" value="PYRUVOYL TETRAHYDROBIOPTERIN SYNTHASE"/>
    <property type="match status" value="1"/>
</dbReference>
<dbReference type="SUPFAM" id="SSF55620">
    <property type="entry name" value="Tetrahydrobiopterin biosynthesis enzymes-like"/>
    <property type="match status" value="1"/>
</dbReference>
<dbReference type="PANTHER" id="PTHR12589:SF7">
    <property type="entry name" value="6-PYRUVOYL TETRAHYDROBIOPTERIN SYNTHASE"/>
    <property type="match status" value="1"/>
</dbReference>
<evidence type="ECO:0000256" key="3">
    <source>
        <dbReference type="ARBA" id="ARBA00009164"/>
    </source>
</evidence>
<comment type="pathway">
    <text evidence="2">Cofactor biosynthesis; tetrahydrobiopterin biosynthesis; tetrahydrobiopterin from 7,8-dihydroneopterin triphosphate: step 1/3.</text>
</comment>
<keyword evidence="8" id="KW-0456">Lyase</keyword>
<dbReference type="FunFam" id="3.30.479.10:FF:000003">
    <property type="entry name" value="6-pyruvoyl tetrahydrobiopterin synthase"/>
    <property type="match status" value="1"/>
</dbReference>
<keyword evidence="5" id="KW-0479">Metal-binding</keyword>
<evidence type="ECO:0000256" key="4">
    <source>
        <dbReference type="ARBA" id="ARBA00013100"/>
    </source>
</evidence>
<evidence type="ECO:0000256" key="2">
    <source>
        <dbReference type="ARBA" id="ARBA00005126"/>
    </source>
</evidence>
<evidence type="ECO:0000256" key="1">
    <source>
        <dbReference type="ARBA" id="ARBA00001947"/>
    </source>
</evidence>
<name>A0AAD9KLZ2_RIDPI</name>
<keyword evidence="10" id="KW-1185">Reference proteome</keyword>
<proteinExistence type="inferred from homology"/>
<dbReference type="GO" id="GO:0005739">
    <property type="term" value="C:mitochondrion"/>
    <property type="evidence" value="ECO:0007669"/>
    <property type="project" value="TreeGrafter"/>
</dbReference>
<evidence type="ECO:0000313" key="10">
    <source>
        <dbReference type="Proteomes" id="UP001209878"/>
    </source>
</evidence>
<sequence>MEASGPTVRKAVNAKQPVAFISRTEKFSACHRLHSTQLSEKENQDIFGKCNHPNCHGHNYTVEVHLKGKVDPVTGMVLNITDLKQYMKVAIMDVMDHKSIDKDIPYFKETVSTAENIAVFIWQSLCQIMPDPSLLYEIKVHETDKNVAFFRGEYADM</sequence>
<gene>
    <name evidence="9" type="ORF">NP493_863g00033</name>
</gene>
<dbReference type="Pfam" id="PF01242">
    <property type="entry name" value="PTPS"/>
    <property type="match status" value="1"/>
</dbReference>
<reference evidence="9" key="1">
    <citation type="journal article" date="2023" name="Mol. Biol. Evol.">
        <title>Third-Generation Sequencing Reveals the Adaptive Role of the Epigenome in Three Deep-Sea Polychaetes.</title>
        <authorList>
            <person name="Perez M."/>
            <person name="Aroh O."/>
            <person name="Sun Y."/>
            <person name="Lan Y."/>
            <person name="Juniper S.K."/>
            <person name="Young C.R."/>
            <person name="Angers B."/>
            <person name="Qian P.Y."/>
        </authorList>
    </citation>
    <scope>NUCLEOTIDE SEQUENCE</scope>
    <source>
        <strain evidence="9">R07B-5</strain>
    </source>
</reference>
<dbReference type="GO" id="GO:0046872">
    <property type="term" value="F:metal ion binding"/>
    <property type="evidence" value="ECO:0007669"/>
    <property type="project" value="UniProtKB-KW"/>
</dbReference>
<evidence type="ECO:0000313" key="9">
    <source>
        <dbReference type="EMBL" id="KAK2173612.1"/>
    </source>
</evidence>